<keyword evidence="2" id="KW-1185">Reference proteome</keyword>
<dbReference type="SUPFAM" id="SSF52540">
    <property type="entry name" value="P-loop containing nucleoside triphosphate hydrolases"/>
    <property type="match status" value="1"/>
</dbReference>
<dbReference type="AlphaFoldDB" id="A0A941ID26"/>
<accession>A0A941ID26</accession>
<gene>
    <name evidence="1" type="ORF">KDM90_05770</name>
</gene>
<organism evidence="1 2">
    <name type="scientific">Undibacterium fentianense</name>
    <dbReference type="NCBI Taxonomy" id="2828728"/>
    <lineage>
        <taxon>Bacteria</taxon>
        <taxon>Pseudomonadati</taxon>
        <taxon>Pseudomonadota</taxon>
        <taxon>Betaproteobacteria</taxon>
        <taxon>Burkholderiales</taxon>
        <taxon>Oxalobacteraceae</taxon>
        <taxon>Undibacterium</taxon>
    </lineage>
</organism>
<sequence length="327" mass="38176">MHRDHSFNMFERRLLQGSSVNSAELETMQNWYPISIRTNPSRVSWRDMGSTRFTESFFQDTLSNQERDLRRVTETDLARLSHISNFLQPSLFVFHISRCGSTLMTQMLSRLETCIVLSEPPVIDAFFRHFSEPTEKNLQIFRDLIAALGQRRFASERHLVIKLDSWHLPYLAFVQNAFPKVPCIFLYREPQAVLASHQRSRGPQMVPGLIDLTDLLIDETDLEAHDLDGYCLTVLSALYQNAIQLHEKFALQLIHYRQLPGIIWDNLLEQIGIDISEDDLIEMKQRSQFHSKHGHQIFAEEVINRVEHPRLYKAKSLYQCLDQYNSA</sequence>
<evidence type="ECO:0000313" key="2">
    <source>
        <dbReference type="Proteomes" id="UP000678545"/>
    </source>
</evidence>
<evidence type="ECO:0008006" key="3">
    <source>
        <dbReference type="Google" id="ProtNLM"/>
    </source>
</evidence>
<proteinExistence type="predicted"/>
<dbReference type="PANTHER" id="PTHR33844:SF1">
    <property type="entry name" value="SULFOTRANSFERASE DOMAIN-CONTAINING PROTEIN"/>
    <property type="match status" value="1"/>
</dbReference>
<dbReference type="Proteomes" id="UP000678545">
    <property type="component" value="Unassembled WGS sequence"/>
</dbReference>
<reference evidence="1" key="1">
    <citation type="submission" date="2021-04" db="EMBL/GenBank/DDBJ databases">
        <title>novel species isolated from subtropical streams in China.</title>
        <authorList>
            <person name="Lu H."/>
        </authorList>
    </citation>
    <scope>NUCLEOTIDE SEQUENCE</scope>
    <source>
        <strain evidence="1">FT137W</strain>
    </source>
</reference>
<dbReference type="RefSeq" id="WP_212674655.1">
    <property type="nucleotide sequence ID" value="NZ_JAGSPJ010000002.1"/>
</dbReference>
<comment type="caution">
    <text evidence="1">The sequence shown here is derived from an EMBL/GenBank/DDBJ whole genome shotgun (WGS) entry which is preliminary data.</text>
</comment>
<dbReference type="InterPro" id="IPR027417">
    <property type="entry name" value="P-loop_NTPase"/>
</dbReference>
<dbReference type="PANTHER" id="PTHR33844">
    <property type="entry name" value="SULFOTRANSFER_1 DOMAIN-CONTAINING PROTEIN"/>
    <property type="match status" value="1"/>
</dbReference>
<dbReference type="Gene3D" id="3.40.50.300">
    <property type="entry name" value="P-loop containing nucleotide triphosphate hydrolases"/>
    <property type="match status" value="1"/>
</dbReference>
<dbReference type="EMBL" id="JAGSPJ010000002">
    <property type="protein sequence ID" value="MBR7799503.1"/>
    <property type="molecule type" value="Genomic_DNA"/>
</dbReference>
<evidence type="ECO:0000313" key="1">
    <source>
        <dbReference type="EMBL" id="MBR7799503.1"/>
    </source>
</evidence>
<protein>
    <recommendedName>
        <fullName evidence="3">Sulfotransferase family protein</fullName>
    </recommendedName>
</protein>
<name>A0A941ID26_9BURK</name>